<name>A0A1J5SKL6_9ZZZZ</name>
<dbReference type="Pfam" id="PF01381">
    <property type="entry name" value="HTH_3"/>
    <property type="match status" value="1"/>
</dbReference>
<proteinExistence type="predicted"/>
<protein>
    <submittedName>
        <fullName evidence="2">Helix-turn-helix protein</fullName>
    </submittedName>
</protein>
<evidence type="ECO:0000313" key="2">
    <source>
        <dbReference type="EMBL" id="OIR08983.1"/>
    </source>
</evidence>
<dbReference type="EMBL" id="MLJW01000029">
    <property type="protein sequence ID" value="OIR08983.1"/>
    <property type="molecule type" value="Genomic_DNA"/>
</dbReference>
<dbReference type="PROSITE" id="PS50943">
    <property type="entry name" value="HTH_CROC1"/>
    <property type="match status" value="1"/>
</dbReference>
<organism evidence="2">
    <name type="scientific">mine drainage metagenome</name>
    <dbReference type="NCBI Taxonomy" id="410659"/>
    <lineage>
        <taxon>unclassified sequences</taxon>
        <taxon>metagenomes</taxon>
        <taxon>ecological metagenomes</taxon>
    </lineage>
</organism>
<dbReference type="AlphaFoldDB" id="A0A1J5SKL6"/>
<dbReference type="SMART" id="SM00530">
    <property type="entry name" value="HTH_XRE"/>
    <property type="match status" value="1"/>
</dbReference>
<dbReference type="CDD" id="cd00093">
    <property type="entry name" value="HTH_XRE"/>
    <property type="match status" value="1"/>
</dbReference>
<dbReference type="InterPro" id="IPR010982">
    <property type="entry name" value="Lambda_DNA-bd_dom_sf"/>
</dbReference>
<sequence>MSSSLHSHHYHIFRNLLVSAREKSGLTQVQIADQLGKPQSFISKYERGERRLDFTEFIELAEVLGIDVVDFMNHYQTAITEITIQKTYRVKKSN</sequence>
<accession>A0A1J5SKL6</accession>
<evidence type="ECO:0000259" key="1">
    <source>
        <dbReference type="PROSITE" id="PS50943"/>
    </source>
</evidence>
<dbReference type="SUPFAM" id="SSF47413">
    <property type="entry name" value="lambda repressor-like DNA-binding domains"/>
    <property type="match status" value="1"/>
</dbReference>
<dbReference type="InterPro" id="IPR001387">
    <property type="entry name" value="Cro/C1-type_HTH"/>
</dbReference>
<dbReference type="GO" id="GO:0003677">
    <property type="term" value="F:DNA binding"/>
    <property type="evidence" value="ECO:0007669"/>
    <property type="project" value="InterPro"/>
</dbReference>
<dbReference type="Gene3D" id="1.10.260.40">
    <property type="entry name" value="lambda repressor-like DNA-binding domains"/>
    <property type="match status" value="1"/>
</dbReference>
<gene>
    <name evidence="2" type="ORF">GALL_89780</name>
</gene>
<comment type="caution">
    <text evidence="2">The sequence shown here is derived from an EMBL/GenBank/DDBJ whole genome shotgun (WGS) entry which is preliminary data.</text>
</comment>
<feature type="domain" description="HTH cro/C1-type" evidence="1">
    <location>
        <begin position="17"/>
        <end position="71"/>
    </location>
</feature>
<reference evidence="2" key="1">
    <citation type="submission" date="2016-10" db="EMBL/GenBank/DDBJ databases">
        <title>Sequence of Gallionella enrichment culture.</title>
        <authorList>
            <person name="Poehlein A."/>
            <person name="Muehling M."/>
            <person name="Daniel R."/>
        </authorList>
    </citation>
    <scope>NUCLEOTIDE SEQUENCE</scope>
</reference>